<dbReference type="Gene3D" id="2.40.70.10">
    <property type="entry name" value="Acid Proteases"/>
    <property type="match status" value="1"/>
</dbReference>
<comment type="caution">
    <text evidence="1">The sequence shown here is derived from an EMBL/GenBank/DDBJ whole genome shotgun (WGS) entry which is preliminary data.</text>
</comment>
<evidence type="ECO:0008006" key="3">
    <source>
        <dbReference type="Google" id="ProtNLM"/>
    </source>
</evidence>
<dbReference type="SUPFAM" id="SSF56672">
    <property type="entry name" value="DNA/RNA polymerases"/>
    <property type="match status" value="1"/>
</dbReference>
<dbReference type="Gene3D" id="3.10.10.10">
    <property type="entry name" value="HIV Type 1 Reverse Transcriptase, subunit A, domain 1"/>
    <property type="match status" value="1"/>
</dbReference>
<accession>A0A232EJ05</accession>
<dbReference type="InterPro" id="IPR021109">
    <property type="entry name" value="Peptidase_aspartic_dom_sf"/>
</dbReference>
<name>A0A232EJ05_9HYME</name>
<keyword evidence="2" id="KW-1185">Reference proteome</keyword>
<dbReference type="OrthoDB" id="7615632at2759"/>
<reference evidence="1 2" key="1">
    <citation type="journal article" date="2017" name="Curr. Biol.">
        <title>The Evolution of Venom by Co-option of Single-Copy Genes.</title>
        <authorList>
            <person name="Martinson E.O."/>
            <person name="Mrinalini"/>
            <person name="Kelkar Y.D."/>
            <person name="Chang C.H."/>
            <person name="Werren J.H."/>
        </authorList>
    </citation>
    <scope>NUCLEOTIDE SEQUENCE [LARGE SCALE GENOMIC DNA]</scope>
    <source>
        <strain evidence="1 2">Alberta</strain>
        <tissue evidence="1">Whole body</tissue>
    </source>
</reference>
<dbReference type="InterPro" id="IPR043502">
    <property type="entry name" value="DNA/RNA_pol_sf"/>
</dbReference>
<dbReference type="GO" id="GO:0071897">
    <property type="term" value="P:DNA biosynthetic process"/>
    <property type="evidence" value="ECO:0007669"/>
    <property type="project" value="UniProtKB-ARBA"/>
</dbReference>
<dbReference type="AlphaFoldDB" id="A0A232EJ05"/>
<dbReference type="EMBL" id="NNAY01004150">
    <property type="protein sequence ID" value="OXU18288.1"/>
    <property type="molecule type" value="Genomic_DNA"/>
</dbReference>
<dbReference type="STRING" id="543379.A0A232EJ05"/>
<evidence type="ECO:0000313" key="2">
    <source>
        <dbReference type="Proteomes" id="UP000215335"/>
    </source>
</evidence>
<dbReference type="Proteomes" id="UP000215335">
    <property type="component" value="Unassembled WGS sequence"/>
</dbReference>
<proteinExistence type="predicted"/>
<dbReference type="PANTHER" id="PTHR15503">
    <property type="entry name" value="LDOC1 RELATED"/>
    <property type="match status" value="1"/>
</dbReference>
<dbReference type="PANTHER" id="PTHR15503:SF22">
    <property type="entry name" value="TRANSPOSON TY3-I GAG POLYPROTEIN"/>
    <property type="match status" value="1"/>
</dbReference>
<protein>
    <recommendedName>
        <fullName evidence="3">Reverse transcriptase domain-containing protein</fullName>
    </recommendedName>
</protein>
<sequence>MIASDVIEKVTSPYCSPIVLPKKKDGRYRFCIDYRRLNDITIDAAQPVPHIADALKDLGDASIFTSIDLKSGQHSTSCQLAGENTELTMTGETDLKIEIQGAIFDLNARVSPDIRHPLVLGLPWLKKDGCVVDLTQDVVYLGQQIRFTAPLTHCAPREQLAIVNVDELYHGLTGSDLTRLLQLLKEHSVVFIQDGQKLPRTRTVKHVINVATEKPFKLPLHRESETKQPIERRLQ</sequence>
<evidence type="ECO:0000313" key="1">
    <source>
        <dbReference type="EMBL" id="OXU18288.1"/>
    </source>
</evidence>
<gene>
    <name evidence="1" type="ORF">TSAR_016321</name>
</gene>
<organism evidence="1 2">
    <name type="scientific">Trichomalopsis sarcophagae</name>
    <dbReference type="NCBI Taxonomy" id="543379"/>
    <lineage>
        <taxon>Eukaryota</taxon>
        <taxon>Metazoa</taxon>
        <taxon>Ecdysozoa</taxon>
        <taxon>Arthropoda</taxon>
        <taxon>Hexapoda</taxon>
        <taxon>Insecta</taxon>
        <taxon>Pterygota</taxon>
        <taxon>Neoptera</taxon>
        <taxon>Endopterygota</taxon>
        <taxon>Hymenoptera</taxon>
        <taxon>Apocrita</taxon>
        <taxon>Proctotrupomorpha</taxon>
        <taxon>Chalcidoidea</taxon>
        <taxon>Pteromalidae</taxon>
        <taxon>Pteromalinae</taxon>
        <taxon>Trichomalopsis</taxon>
    </lineage>
</organism>
<dbReference type="InterPro" id="IPR032567">
    <property type="entry name" value="RTL1-rel"/>
</dbReference>